<evidence type="ECO:0000256" key="4">
    <source>
        <dbReference type="ARBA" id="ARBA00023002"/>
    </source>
</evidence>
<dbReference type="AlphaFoldDB" id="A0AAD7G3I6"/>
<dbReference type="Gene3D" id="1.10.520.10">
    <property type="match status" value="1"/>
</dbReference>
<dbReference type="EC" id="1.11.1.-" evidence="7"/>
<dbReference type="Pfam" id="PF00141">
    <property type="entry name" value="peroxidase"/>
    <property type="match status" value="1"/>
</dbReference>
<feature type="domain" description="Plant heme peroxidase family profile" evidence="8">
    <location>
        <begin position="60"/>
        <end position="145"/>
    </location>
</feature>
<comment type="similarity">
    <text evidence="6">Belongs to the peroxidase family.</text>
</comment>
<proteinExistence type="inferred from homology"/>
<evidence type="ECO:0000256" key="2">
    <source>
        <dbReference type="ARBA" id="ARBA00022617"/>
    </source>
</evidence>
<keyword evidence="5" id="KW-0408">Iron</keyword>
<dbReference type="GO" id="GO:0034599">
    <property type="term" value="P:cellular response to oxidative stress"/>
    <property type="evidence" value="ECO:0007669"/>
    <property type="project" value="InterPro"/>
</dbReference>
<organism evidence="9 10">
    <name type="scientific">Mycena rosella</name>
    <name type="common">Pink bonnet</name>
    <name type="synonym">Agaricus rosellus</name>
    <dbReference type="NCBI Taxonomy" id="1033263"/>
    <lineage>
        <taxon>Eukaryota</taxon>
        <taxon>Fungi</taxon>
        <taxon>Dikarya</taxon>
        <taxon>Basidiomycota</taxon>
        <taxon>Agaricomycotina</taxon>
        <taxon>Agaricomycetes</taxon>
        <taxon>Agaricomycetidae</taxon>
        <taxon>Agaricales</taxon>
        <taxon>Marasmiineae</taxon>
        <taxon>Mycenaceae</taxon>
        <taxon>Mycena</taxon>
    </lineage>
</organism>
<evidence type="ECO:0000256" key="5">
    <source>
        <dbReference type="ARBA" id="ARBA00023004"/>
    </source>
</evidence>
<reference evidence="9" key="1">
    <citation type="submission" date="2023-03" db="EMBL/GenBank/DDBJ databases">
        <title>Massive genome expansion in bonnet fungi (Mycena s.s.) driven by repeated elements and novel gene families across ecological guilds.</title>
        <authorList>
            <consortium name="Lawrence Berkeley National Laboratory"/>
            <person name="Harder C.B."/>
            <person name="Miyauchi S."/>
            <person name="Viragh M."/>
            <person name="Kuo A."/>
            <person name="Thoen E."/>
            <person name="Andreopoulos B."/>
            <person name="Lu D."/>
            <person name="Skrede I."/>
            <person name="Drula E."/>
            <person name="Henrissat B."/>
            <person name="Morin E."/>
            <person name="Kohler A."/>
            <person name="Barry K."/>
            <person name="LaButti K."/>
            <person name="Morin E."/>
            <person name="Salamov A."/>
            <person name="Lipzen A."/>
            <person name="Mereny Z."/>
            <person name="Hegedus B."/>
            <person name="Baldrian P."/>
            <person name="Stursova M."/>
            <person name="Weitz H."/>
            <person name="Taylor A."/>
            <person name="Grigoriev I.V."/>
            <person name="Nagy L.G."/>
            <person name="Martin F."/>
            <person name="Kauserud H."/>
        </authorList>
    </citation>
    <scope>NUCLEOTIDE SEQUENCE</scope>
    <source>
        <strain evidence="9">CBHHK067</strain>
    </source>
</reference>
<keyword evidence="1 7" id="KW-0575">Peroxidase</keyword>
<dbReference type="PANTHER" id="PTHR31356">
    <property type="entry name" value="THYLAKOID LUMENAL 29 KDA PROTEIN, CHLOROPLASTIC-RELATED"/>
    <property type="match status" value="1"/>
</dbReference>
<evidence type="ECO:0000313" key="9">
    <source>
        <dbReference type="EMBL" id="KAJ7655399.1"/>
    </source>
</evidence>
<evidence type="ECO:0000313" key="10">
    <source>
        <dbReference type="Proteomes" id="UP001221757"/>
    </source>
</evidence>
<dbReference type="PANTHER" id="PTHR31356:SF53">
    <property type="entry name" value="HEME PEROXIDASE"/>
    <property type="match status" value="1"/>
</dbReference>
<dbReference type="InterPro" id="IPR010255">
    <property type="entry name" value="Haem_peroxidase_sf"/>
</dbReference>
<keyword evidence="2" id="KW-0349">Heme</keyword>
<name>A0AAD7G3I6_MYCRO</name>
<feature type="signal peptide" evidence="7">
    <location>
        <begin position="1"/>
        <end position="17"/>
    </location>
</feature>
<evidence type="ECO:0000256" key="3">
    <source>
        <dbReference type="ARBA" id="ARBA00022723"/>
    </source>
</evidence>
<gene>
    <name evidence="9" type="ORF">B0H17DRAFT_1338115</name>
</gene>
<protein>
    <recommendedName>
        <fullName evidence="7">Peroxidase</fullName>
        <ecNumber evidence="7">1.11.1.-</ecNumber>
    </recommendedName>
</protein>
<evidence type="ECO:0000256" key="1">
    <source>
        <dbReference type="ARBA" id="ARBA00022559"/>
    </source>
</evidence>
<dbReference type="GO" id="GO:0020037">
    <property type="term" value="F:heme binding"/>
    <property type="evidence" value="ECO:0007669"/>
    <property type="project" value="UniProtKB-UniRule"/>
</dbReference>
<dbReference type="InterPro" id="IPR044831">
    <property type="entry name" value="Ccp1-like"/>
</dbReference>
<evidence type="ECO:0000256" key="6">
    <source>
        <dbReference type="RuleBase" id="RU004241"/>
    </source>
</evidence>
<keyword evidence="3" id="KW-0479">Metal-binding</keyword>
<dbReference type="Proteomes" id="UP001221757">
    <property type="component" value="Unassembled WGS sequence"/>
</dbReference>
<dbReference type="GO" id="GO:0042744">
    <property type="term" value="P:hydrogen peroxide catabolic process"/>
    <property type="evidence" value="ECO:0007669"/>
    <property type="project" value="TreeGrafter"/>
</dbReference>
<dbReference type="EMBL" id="JARKIE010000312">
    <property type="protein sequence ID" value="KAJ7655399.1"/>
    <property type="molecule type" value="Genomic_DNA"/>
</dbReference>
<comment type="caution">
    <text evidence="9">The sequence shown here is derived from an EMBL/GenBank/DDBJ whole genome shotgun (WGS) entry which is preliminary data.</text>
</comment>
<accession>A0AAD7G3I6</accession>
<dbReference type="SUPFAM" id="SSF48113">
    <property type="entry name" value="Heme-dependent peroxidases"/>
    <property type="match status" value="1"/>
</dbReference>
<keyword evidence="7" id="KW-0732">Signal</keyword>
<keyword evidence="10" id="KW-1185">Reference proteome</keyword>
<evidence type="ECO:0000256" key="7">
    <source>
        <dbReference type="RuleBase" id="RU363051"/>
    </source>
</evidence>
<sequence>MLPLSLTLLVTATTARAYVWPSPQLDALESARWDQSGYRSHATAAQVTPCNLYLFGTSADKTGRTNAADWIRTAYHDMATHNVADGTGGLDASIRFPEEQARAENSGNGFSNTVSVFTSDRYISLADNLALAMIIAVENCGGPEIAPSTPTPPGFTPTEMIGLVACGHTFGGVQHAVFPDVVPELNDPNNTESSAPFDTTVAHFDNHVATEYISGTTQNPLVVGLNETKNSDKRIFASDSNATMLSFANSPDTFASTCADLFARMVDTVPSAVQLTDVITPLPVKPSSLQLTLNGDTLTFNGEVRFWNMAEDATRMVRLLWDDHVGGANNVTLSFAGVSSAAAGRYSAAWYSFGSPSPLTFTAAAGIKSMRFAVNSELEDQGGAGFALQDGVVFSTSSCLISHSPWAARIDVAVRNGLNPARVFLEAEARDSVNRTIVVETDLSPAGATGTVYSIWSVKVDNASPVSSWTICAEVDGVKIAADGSTTSLLSMALCAASTVRVTNTAVCVRKMARYVTVLFDP</sequence>
<evidence type="ECO:0000259" key="8">
    <source>
        <dbReference type="Pfam" id="PF00141"/>
    </source>
</evidence>
<dbReference type="GO" id="GO:0000302">
    <property type="term" value="P:response to reactive oxygen species"/>
    <property type="evidence" value="ECO:0007669"/>
    <property type="project" value="TreeGrafter"/>
</dbReference>
<dbReference type="GO" id="GO:0004601">
    <property type="term" value="F:peroxidase activity"/>
    <property type="evidence" value="ECO:0007669"/>
    <property type="project" value="UniProtKB-KW"/>
</dbReference>
<feature type="chain" id="PRO_5041784193" description="Peroxidase" evidence="7">
    <location>
        <begin position="18"/>
        <end position="522"/>
    </location>
</feature>
<dbReference type="GO" id="GO:0046872">
    <property type="term" value="F:metal ion binding"/>
    <property type="evidence" value="ECO:0007669"/>
    <property type="project" value="UniProtKB-UniRule"/>
</dbReference>
<keyword evidence="4 7" id="KW-0560">Oxidoreductase</keyword>
<dbReference type="InterPro" id="IPR002016">
    <property type="entry name" value="Haem_peroxidase"/>
</dbReference>